<reference evidence="9" key="1">
    <citation type="journal article" date="2019" name="Int. J. Syst. Evol. Microbiol.">
        <title>The Global Catalogue of Microorganisms (GCM) 10K type strain sequencing project: providing services to taxonomists for standard genome sequencing and annotation.</title>
        <authorList>
            <consortium name="The Broad Institute Genomics Platform"/>
            <consortium name="The Broad Institute Genome Sequencing Center for Infectious Disease"/>
            <person name="Wu L."/>
            <person name="Ma J."/>
        </authorList>
    </citation>
    <scope>NUCLEOTIDE SEQUENCE [LARGE SCALE GENOMIC DNA]</scope>
    <source>
        <strain evidence="9">2902at01</strain>
    </source>
</reference>
<dbReference type="InterPro" id="IPR005158">
    <property type="entry name" value="BTAD"/>
</dbReference>
<protein>
    <submittedName>
        <fullName evidence="8">BTAD domain-containing putative transcriptional regulator</fullName>
    </submittedName>
</protein>
<feature type="compositionally biased region" description="Pro residues" evidence="6">
    <location>
        <begin position="241"/>
        <end position="255"/>
    </location>
</feature>
<dbReference type="SUPFAM" id="SSF52540">
    <property type="entry name" value="P-loop containing nucleoside triphosphate hydrolases"/>
    <property type="match status" value="1"/>
</dbReference>
<keyword evidence="2" id="KW-0805">Transcription regulation</keyword>
<dbReference type="Proteomes" id="UP001595868">
    <property type="component" value="Unassembled WGS sequence"/>
</dbReference>
<feature type="DNA-binding region" description="OmpR/PhoB-type" evidence="5">
    <location>
        <begin position="1"/>
        <end position="88"/>
    </location>
</feature>
<evidence type="ECO:0000256" key="3">
    <source>
        <dbReference type="ARBA" id="ARBA00023125"/>
    </source>
</evidence>
<organism evidence="8 9">
    <name type="scientific">Micromonospora zhanjiangensis</name>
    <dbReference type="NCBI Taxonomy" id="1522057"/>
    <lineage>
        <taxon>Bacteria</taxon>
        <taxon>Bacillati</taxon>
        <taxon>Actinomycetota</taxon>
        <taxon>Actinomycetes</taxon>
        <taxon>Micromonosporales</taxon>
        <taxon>Micromonosporaceae</taxon>
        <taxon>Micromonospora</taxon>
    </lineage>
</organism>
<dbReference type="InterPro" id="IPR011990">
    <property type="entry name" value="TPR-like_helical_dom_sf"/>
</dbReference>
<gene>
    <name evidence="8" type="ORF">ACFOX0_26795</name>
</gene>
<dbReference type="SUPFAM" id="SSF46894">
    <property type="entry name" value="C-terminal effector domain of the bipartite response regulators"/>
    <property type="match status" value="1"/>
</dbReference>
<evidence type="ECO:0000256" key="6">
    <source>
        <dbReference type="SAM" id="MobiDB-lite"/>
    </source>
</evidence>
<evidence type="ECO:0000256" key="4">
    <source>
        <dbReference type="ARBA" id="ARBA00023163"/>
    </source>
</evidence>
<dbReference type="InterPro" id="IPR051677">
    <property type="entry name" value="AfsR-DnrI-RedD_regulator"/>
</dbReference>
<dbReference type="Gene3D" id="3.40.50.300">
    <property type="entry name" value="P-loop containing nucleotide triphosphate hydrolases"/>
    <property type="match status" value="1"/>
</dbReference>
<dbReference type="SMART" id="SM01043">
    <property type="entry name" value="BTAD"/>
    <property type="match status" value="1"/>
</dbReference>
<feature type="region of interest" description="Disordered" evidence="6">
    <location>
        <begin position="234"/>
        <end position="255"/>
    </location>
</feature>
<dbReference type="SUPFAM" id="SSF48452">
    <property type="entry name" value="TPR-like"/>
    <property type="match status" value="1"/>
</dbReference>
<dbReference type="PANTHER" id="PTHR35807:SF1">
    <property type="entry name" value="TRANSCRIPTIONAL REGULATOR REDD"/>
    <property type="match status" value="1"/>
</dbReference>
<dbReference type="EMBL" id="JBHSBN010000025">
    <property type="protein sequence ID" value="MFC4109528.1"/>
    <property type="molecule type" value="Genomic_DNA"/>
</dbReference>
<dbReference type="RefSeq" id="WP_377550977.1">
    <property type="nucleotide sequence ID" value="NZ_JBHSBN010000025.1"/>
</dbReference>
<evidence type="ECO:0000256" key="1">
    <source>
        <dbReference type="ARBA" id="ARBA00005820"/>
    </source>
</evidence>
<evidence type="ECO:0000259" key="7">
    <source>
        <dbReference type="PROSITE" id="PS51755"/>
    </source>
</evidence>
<sequence length="614" mass="65857">MLQLLLLGPVEVLVSGLAVSLSPLQRNLLAVLALADGAVVSTERLVDALWGDHYPAAPRSRVQGLVSEIRRKVGAALVTRHPGYLLDPTACDTDLRRLTDAVRRARRADLPGSTVAHLRDALALWRGEPLAGVCAPGVEVDRTRLTELRVGLLEDRFEAELKLGQHYELVAELTATAAAHPLRERLAGQLMRALYRCNRQADALRVYQTLRDQLAEEVGSDPCPDLRGLHATILRGDPERPPTPPGAAGPAPRPALTPAQLPAGVGHFTGRDGELRALDRAATGHHDEPRVLIVSGLGGLGKTALVVRWARSVAHRFTDGQIFVDLHGQDPVRTLSGRAALGAVLVALGVPRGDLPDGLDERQAIYRTLVSGRRVLIVADDARTADQLLPLVPPTGASQLVATSRLRLAELAAHHAVHALPLAPLDPRATHDLLERIVGAERLRDPAASRVVNWCGGYPLAIRLVGSKLAARPGQELASFADELVESADDLLVGDLRSVHAALASAHRSLSPAAAHLFGRLGLDPNSARCIHTTVPTADASARRVRRLIDELIAVNLVAEAGPDCYRFHDLVYRFARARGAELVDQDLVDEWMRHRRTAAVAAVACGGSAPDPQ</sequence>
<keyword evidence="4" id="KW-0804">Transcription</keyword>
<dbReference type="Pfam" id="PF03704">
    <property type="entry name" value="BTAD"/>
    <property type="match status" value="1"/>
</dbReference>
<comment type="similarity">
    <text evidence="1">Belongs to the AfsR/DnrI/RedD regulatory family.</text>
</comment>
<evidence type="ECO:0000256" key="5">
    <source>
        <dbReference type="PROSITE-ProRule" id="PRU01091"/>
    </source>
</evidence>
<accession>A0ABV8KU49</accession>
<dbReference type="Pfam" id="PF00486">
    <property type="entry name" value="Trans_reg_C"/>
    <property type="match status" value="1"/>
</dbReference>
<dbReference type="PANTHER" id="PTHR35807">
    <property type="entry name" value="TRANSCRIPTIONAL REGULATOR REDD-RELATED"/>
    <property type="match status" value="1"/>
</dbReference>
<evidence type="ECO:0000256" key="2">
    <source>
        <dbReference type="ARBA" id="ARBA00023015"/>
    </source>
</evidence>
<name>A0ABV8KU49_9ACTN</name>
<dbReference type="CDD" id="cd15831">
    <property type="entry name" value="BTAD"/>
    <property type="match status" value="1"/>
</dbReference>
<comment type="caution">
    <text evidence="8">The sequence shown here is derived from an EMBL/GenBank/DDBJ whole genome shotgun (WGS) entry which is preliminary data.</text>
</comment>
<evidence type="ECO:0000313" key="8">
    <source>
        <dbReference type="EMBL" id="MFC4109528.1"/>
    </source>
</evidence>
<dbReference type="Gene3D" id="1.25.40.10">
    <property type="entry name" value="Tetratricopeptide repeat domain"/>
    <property type="match status" value="1"/>
</dbReference>
<dbReference type="PROSITE" id="PS51755">
    <property type="entry name" value="OMPR_PHOB"/>
    <property type="match status" value="1"/>
</dbReference>
<dbReference type="InterPro" id="IPR001867">
    <property type="entry name" value="OmpR/PhoB-type_DNA-bd"/>
</dbReference>
<dbReference type="InterPro" id="IPR016032">
    <property type="entry name" value="Sig_transdc_resp-reg_C-effctor"/>
</dbReference>
<dbReference type="InterPro" id="IPR036388">
    <property type="entry name" value="WH-like_DNA-bd_sf"/>
</dbReference>
<keyword evidence="9" id="KW-1185">Reference proteome</keyword>
<dbReference type="InterPro" id="IPR027417">
    <property type="entry name" value="P-loop_NTPase"/>
</dbReference>
<proteinExistence type="inferred from homology"/>
<evidence type="ECO:0000313" key="9">
    <source>
        <dbReference type="Proteomes" id="UP001595868"/>
    </source>
</evidence>
<feature type="domain" description="OmpR/PhoB-type" evidence="7">
    <location>
        <begin position="1"/>
        <end position="88"/>
    </location>
</feature>
<dbReference type="SMART" id="SM00862">
    <property type="entry name" value="Trans_reg_C"/>
    <property type="match status" value="1"/>
</dbReference>
<keyword evidence="3 5" id="KW-0238">DNA-binding</keyword>
<dbReference type="Gene3D" id="1.10.10.10">
    <property type="entry name" value="Winged helix-like DNA-binding domain superfamily/Winged helix DNA-binding domain"/>
    <property type="match status" value="1"/>
</dbReference>
<dbReference type="PRINTS" id="PR00364">
    <property type="entry name" value="DISEASERSIST"/>
</dbReference>